<protein>
    <submittedName>
        <fullName evidence="3">M14 family metallopeptidase</fullName>
    </submittedName>
</protein>
<keyword evidence="1" id="KW-0732">Signal</keyword>
<dbReference type="SUPFAM" id="SSF53187">
    <property type="entry name" value="Zn-dependent exopeptidases"/>
    <property type="match status" value="1"/>
</dbReference>
<evidence type="ECO:0000313" key="4">
    <source>
        <dbReference type="Proteomes" id="UP001164653"/>
    </source>
</evidence>
<dbReference type="AlphaFoldDB" id="A0A9E8N5I8"/>
<feature type="signal peptide" evidence="1">
    <location>
        <begin position="1"/>
        <end position="24"/>
    </location>
</feature>
<evidence type="ECO:0000259" key="2">
    <source>
        <dbReference type="Pfam" id="PF00246"/>
    </source>
</evidence>
<name>A0A9E8N5I8_9BACT</name>
<dbReference type="InterPro" id="IPR000834">
    <property type="entry name" value="Peptidase_M14"/>
</dbReference>
<feature type="domain" description="Peptidase M14" evidence="2">
    <location>
        <begin position="46"/>
        <end position="181"/>
    </location>
</feature>
<keyword evidence="4" id="KW-1185">Reference proteome</keyword>
<accession>A0A9E8N5I8</accession>
<dbReference type="Pfam" id="PF00246">
    <property type="entry name" value="Peptidase_M14"/>
    <property type="match status" value="1"/>
</dbReference>
<dbReference type="KEGG" id="dpf:ON006_18115"/>
<feature type="chain" id="PRO_5039162977" evidence="1">
    <location>
        <begin position="25"/>
        <end position="582"/>
    </location>
</feature>
<dbReference type="Gene3D" id="3.40.630.10">
    <property type="entry name" value="Zn peptidases"/>
    <property type="match status" value="1"/>
</dbReference>
<organism evidence="3 4">
    <name type="scientific">Dyadobacter pollutisoli</name>
    <dbReference type="NCBI Taxonomy" id="2910158"/>
    <lineage>
        <taxon>Bacteria</taxon>
        <taxon>Pseudomonadati</taxon>
        <taxon>Bacteroidota</taxon>
        <taxon>Cytophagia</taxon>
        <taxon>Cytophagales</taxon>
        <taxon>Spirosomataceae</taxon>
        <taxon>Dyadobacter</taxon>
    </lineage>
</organism>
<dbReference type="EMBL" id="CP112998">
    <property type="protein sequence ID" value="WAC09668.1"/>
    <property type="molecule type" value="Genomic_DNA"/>
</dbReference>
<proteinExistence type="predicted"/>
<dbReference type="GO" id="GO:0004181">
    <property type="term" value="F:metallocarboxypeptidase activity"/>
    <property type="evidence" value="ECO:0007669"/>
    <property type="project" value="InterPro"/>
</dbReference>
<dbReference type="RefSeq" id="WP_244820783.1">
    <property type="nucleotide sequence ID" value="NZ_CP112998.1"/>
</dbReference>
<dbReference type="GO" id="GO:0006508">
    <property type="term" value="P:proteolysis"/>
    <property type="evidence" value="ECO:0007669"/>
    <property type="project" value="InterPro"/>
</dbReference>
<reference evidence="3" key="1">
    <citation type="submission" date="2022-11" db="EMBL/GenBank/DDBJ databases">
        <title>Dyadobacter pollutisoli sp. nov., isolated from plastic dumped soil.</title>
        <authorList>
            <person name="Kim J.M."/>
            <person name="Kim K.R."/>
            <person name="Lee J.K."/>
            <person name="Hao L."/>
            <person name="Jeon C.O."/>
        </authorList>
    </citation>
    <scope>NUCLEOTIDE SEQUENCE</scope>
    <source>
        <strain evidence="3">U1</strain>
    </source>
</reference>
<gene>
    <name evidence="3" type="ORF">ON006_18115</name>
</gene>
<dbReference type="CDD" id="cd06241">
    <property type="entry name" value="M14-like"/>
    <property type="match status" value="1"/>
</dbReference>
<evidence type="ECO:0000256" key="1">
    <source>
        <dbReference type="SAM" id="SignalP"/>
    </source>
</evidence>
<dbReference type="GO" id="GO:0008270">
    <property type="term" value="F:zinc ion binding"/>
    <property type="evidence" value="ECO:0007669"/>
    <property type="project" value="InterPro"/>
</dbReference>
<evidence type="ECO:0000313" key="3">
    <source>
        <dbReference type="EMBL" id="WAC09668.1"/>
    </source>
</evidence>
<sequence length="582" mass="67628">MPYNSAMRTLLLTLLSFLTISVNAQYKTRFEISGGKQTPTYEEGIAFYQLLAKNFPTIQMKEKGLTDSGKPLHLVLYSKNKQFDIQKLKAQGKAILFINNAIHPGESDGVDASMMLLRDIVTNPAKFPELDSIVLAIIPFYNIGGALNRNSTTRTNQDGPEEYGFRGNARNYDLNRDFIKSDTRNARSFAAIFHELDPDLFADTHVSNGADYQYVMTLDYAQKDKLGGSLGEFNDKVFLPYMYKHLKEAGFEATPYVNSWGQTPDKGFVQFPDWPRYSTGYAALFHTIGVMTETHMLKPYDQRVKATYSYLHGNIRFLATYRSKLLKLRKETKEAVKSQEKFAISWQVDKEKNTPIEFKGYEPEYLPSKVSGAERLHYDRTKPFTRSVPFYDTYVPLDEVTRPEAYIIPQGWYNIIDLLKLNQVNVKQLEKDTEMSVETYYIEKYESPKQPFEGHYWHTSVTLRTEKQKLSFKKGDWYVPVNQWTNRYIIETLEPKAVDSFFKWNFFDTILQAKEHYSAYVFEELALALLEKSPELKKRLEEKRKSDPEFAKSGSAQLDFIYENSPYAEKEYLRYPVFRVLK</sequence>
<dbReference type="Proteomes" id="UP001164653">
    <property type="component" value="Chromosome"/>
</dbReference>